<keyword evidence="2" id="KW-1185">Reference proteome</keyword>
<protein>
    <submittedName>
        <fullName evidence="1">Uncharacterized protein</fullName>
    </submittedName>
</protein>
<dbReference type="PANTHER" id="PTHR21705">
    <property type="entry name" value="RAI16 PROTEIN-RELATED"/>
    <property type="match status" value="1"/>
</dbReference>
<reference evidence="1" key="2">
    <citation type="submission" date="2025-08" db="UniProtKB">
        <authorList>
            <consortium name="Ensembl"/>
        </authorList>
    </citation>
    <scope>IDENTIFICATION</scope>
</reference>
<reference evidence="1" key="3">
    <citation type="submission" date="2025-09" db="UniProtKB">
        <authorList>
            <consortium name="Ensembl"/>
        </authorList>
    </citation>
    <scope>IDENTIFICATION</scope>
</reference>
<dbReference type="AlphaFoldDB" id="A0A803TN10"/>
<organism evidence="1 2">
    <name type="scientific">Anolis carolinensis</name>
    <name type="common">Green anole</name>
    <name type="synonym">American chameleon</name>
    <dbReference type="NCBI Taxonomy" id="28377"/>
    <lineage>
        <taxon>Eukaryota</taxon>
        <taxon>Metazoa</taxon>
        <taxon>Chordata</taxon>
        <taxon>Craniata</taxon>
        <taxon>Vertebrata</taxon>
        <taxon>Euteleostomi</taxon>
        <taxon>Lepidosauria</taxon>
        <taxon>Squamata</taxon>
        <taxon>Bifurcata</taxon>
        <taxon>Unidentata</taxon>
        <taxon>Episquamata</taxon>
        <taxon>Toxicofera</taxon>
        <taxon>Iguania</taxon>
        <taxon>Dactyloidae</taxon>
        <taxon>Anolis</taxon>
    </lineage>
</organism>
<name>A0A803TN10_ANOCA</name>
<proteinExistence type="predicted"/>
<dbReference type="PANTHER" id="PTHR21705:SF9">
    <property type="entry name" value="FHF COMPLEX SUBUNIT HOOK-INTERACTING PROTEIN 2B"/>
    <property type="match status" value="1"/>
</dbReference>
<dbReference type="GeneTree" id="ENSGT00960000192628"/>
<reference evidence="1" key="1">
    <citation type="submission" date="2009-12" db="EMBL/GenBank/DDBJ databases">
        <title>The Genome Sequence of Anolis carolinensis (Green Anole Lizard).</title>
        <authorList>
            <consortium name="The Genome Sequencing Platform"/>
            <person name="Di Palma F."/>
            <person name="Alfoldi J."/>
            <person name="Heiman D."/>
            <person name="Young S."/>
            <person name="Grabherr M."/>
            <person name="Johnson J."/>
            <person name="Lander E.S."/>
            <person name="Lindblad-Toh K."/>
        </authorList>
    </citation>
    <scope>NUCLEOTIDE SEQUENCE [LARGE SCALE GENOMIC DNA]</scope>
    <source>
        <strain evidence="1">JBL SC #1</strain>
    </source>
</reference>
<accession>A0A803TN10</accession>
<sequence>MWSKGLIGTYASSPTSQQQRTGGITNLQKYWKMSTQRYYESKPARETDIPWHLKQMLDILVFEEKQQASAGETGPCLEFLLQHKVLETLGTLGRAEVASPPPPDPQPLASNCLVVMG</sequence>
<dbReference type="Ensembl" id="ENSACAT00000054779.1">
    <property type="protein sequence ID" value="ENSACAP00000036600.1"/>
    <property type="gene ID" value="ENSACAG00000038581.1"/>
</dbReference>
<dbReference type="Proteomes" id="UP000001646">
    <property type="component" value="Unplaced"/>
</dbReference>
<dbReference type="InterPro" id="IPR019384">
    <property type="entry name" value="FHIP"/>
</dbReference>
<dbReference type="InParanoid" id="A0A803TN10"/>
<evidence type="ECO:0000313" key="2">
    <source>
        <dbReference type="Proteomes" id="UP000001646"/>
    </source>
</evidence>
<evidence type="ECO:0000313" key="1">
    <source>
        <dbReference type="Ensembl" id="ENSACAP00000036600.1"/>
    </source>
</evidence>